<gene>
    <name evidence="13" type="ORF">D3F03_03015</name>
</gene>
<accession>A0A398CK84</accession>
<evidence type="ECO:0000259" key="12">
    <source>
        <dbReference type="PROSITE" id="PS52015"/>
    </source>
</evidence>
<dbReference type="Pfam" id="PF03544">
    <property type="entry name" value="TonB_C"/>
    <property type="match status" value="1"/>
</dbReference>
<feature type="compositionally biased region" description="Pro residues" evidence="11">
    <location>
        <begin position="84"/>
        <end position="98"/>
    </location>
</feature>
<keyword evidence="9" id="KW-0472">Membrane</keyword>
<keyword evidence="6" id="KW-0812">Transmembrane</keyword>
<dbReference type="AlphaFoldDB" id="A0A398CK84"/>
<dbReference type="InterPro" id="IPR006260">
    <property type="entry name" value="TonB/TolA_C"/>
</dbReference>
<evidence type="ECO:0000256" key="10">
    <source>
        <dbReference type="RuleBase" id="RU362123"/>
    </source>
</evidence>
<dbReference type="Proteomes" id="UP000266302">
    <property type="component" value="Unassembled WGS sequence"/>
</dbReference>
<keyword evidence="10" id="KW-0735">Signal-anchor</keyword>
<comment type="function">
    <text evidence="10">Interacts with outer membrane receptor proteins that carry out high-affinity binding and energy dependent uptake into the periplasmic space of specific substrates. It could act to transduce energy from the cytoplasmic membrane to specific energy-requiring processes in the outer membrane, resulting in the release into the periplasm of ligands bound by these outer membrane proteins.</text>
</comment>
<keyword evidence="3 10" id="KW-0813">Transport</keyword>
<keyword evidence="4 10" id="KW-1003">Cell membrane</keyword>
<comment type="subcellular location">
    <subcellularLocation>
        <location evidence="1 10">Cell inner membrane</location>
        <topology evidence="1 10">Single-pass membrane protein</topology>
        <orientation evidence="1 10">Periplasmic side</orientation>
    </subcellularLocation>
</comment>
<dbReference type="InterPro" id="IPR051045">
    <property type="entry name" value="TonB-dependent_transducer"/>
</dbReference>
<dbReference type="GO" id="GO:0098797">
    <property type="term" value="C:plasma membrane protein complex"/>
    <property type="evidence" value="ECO:0007669"/>
    <property type="project" value="TreeGrafter"/>
</dbReference>
<dbReference type="Gene3D" id="3.30.1150.10">
    <property type="match status" value="1"/>
</dbReference>
<evidence type="ECO:0000256" key="11">
    <source>
        <dbReference type="SAM" id="MobiDB-lite"/>
    </source>
</evidence>
<sequence length="233" mass="24472">MSSDHFSPVSHSKRNAAVFAGIALAHGAALWALQAGLSHQRPIEVIVPAVLLSEFVAPPAPPAPPPPKPAAPPPVPVSQHTKPTPRPAPVHTPLPSPTPIANAAPEAPVVSAPVPTPAPTNAPSAPPAPPAPPVPPAPPRIDLPSSNAAYLNNPAPAYPSISKRMGEQGKVVLRVLISADGRPEQVEIKQSSGFDRLDRQAHDTVLRWRFVPGKRNGVAETMWYLVPINFVLE</sequence>
<feature type="region of interest" description="Disordered" evidence="11">
    <location>
        <begin position="61"/>
        <end position="148"/>
    </location>
</feature>
<dbReference type="PROSITE" id="PS52015">
    <property type="entry name" value="TONB_CTD"/>
    <property type="match status" value="1"/>
</dbReference>
<protein>
    <recommendedName>
        <fullName evidence="10">Protein TonB</fullName>
    </recommendedName>
</protein>
<evidence type="ECO:0000256" key="5">
    <source>
        <dbReference type="ARBA" id="ARBA00022519"/>
    </source>
</evidence>
<dbReference type="PANTHER" id="PTHR33446:SF2">
    <property type="entry name" value="PROTEIN TONB"/>
    <property type="match status" value="1"/>
</dbReference>
<dbReference type="GO" id="GO:0015031">
    <property type="term" value="P:protein transport"/>
    <property type="evidence" value="ECO:0007669"/>
    <property type="project" value="UniProtKB-UniRule"/>
</dbReference>
<evidence type="ECO:0000256" key="2">
    <source>
        <dbReference type="ARBA" id="ARBA00006555"/>
    </source>
</evidence>
<comment type="similarity">
    <text evidence="2 10">Belongs to the TonB family.</text>
</comment>
<evidence type="ECO:0000256" key="3">
    <source>
        <dbReference type="ARBA" id="ARBA00022448"/>
    </source>
</evidence>
<evidence type="ECO:0000313" key="14">
    <source>
        <dbReference type="Proteomes" id="UP000266302"/>
    </source>
</evidence>
<evidence type="ECO:0000256" key="9">
    <source>
        <dbReference type="ARBA" id="ARBA00023136"/>
    </source>
</evidence>
<evidence type="ECO:0000256" key="1">
    <source>
        <dbReference type="ARBA" id="ARBA00004383"/>
    </source>
</evidence>
<name>A0A398CK84_9BURK</name>
<evidence type="ECO:0000256" key="6">
    <source>
        <dbReference type="ARBA" id="ARBA00022692"/>
    </source>
</evidence>
<dbReference type="OrthoDB" id="9792439at2"/>
<dbReference type="GO" id="GO:0030288">
    <property type="term" value="C:outer membrane-bounded periplasmic space"/>
    <property type="evidence" value="ECO:0007669"/>
    <property type="project" value="InterPro"/>
</dbReference>
<dbReference type="PRINTS" id="PR01374">
    <property type="entry name" value="TONBPROTEIN"/>
</dbReference>
<dbReference type="GO" id="GO:0055085">
    <property type="term" value="P:transmembrane transport"/>
    <property type="evidence" value="ECO:0007669"/>
    <property type="project" value="InterPro"/>
</dbReference>
<keyword evidence="5 10" id="KW-0997">Cell inner membrane</keyword>
<feature type="compositionally biased region" description="Pro residues" evidence="11">
    <location>
        <begin position="61"/>
        <end position="76"/>
    </location>
</feature>
<proteinExistence type="inferred from homology"/>
<organism evidence="13 14">
    <name type="scientific">Simplicispira hankyongi</name>
    <dbReference type="NCBI Taxonomy" id="2315688"/>
    <lineage>
        <taxon>Bacteria</taxon>
        <taxon>Pseudomonadati</taxon>
        <taxon>Pseudomonadota</taxon>
        <taxon>Betaproteobacteria</taxon>
        <taxon>Burkholderiales</taxon>
        <taxon>Comamonadaceae</taxon>
        <taxon>Simplicispira</taxon>
    </lineage>
</organism>
<evidence type="ECO:0000256" key="7">
    <source>
        <dbReference type="ARBA" id="ARBA00022927"/>
    </source>
</evidence>
<feature type="domain" description="TonB C-terminal" evidence="12">
    <location>
        <begin position="143"/>
        <end position="233"/>
    </location>
</feature>
<dbReference type="InterPro" id="IPR037682">
    <property type="entry name" value="TonB_C"/>
</dbReference>
<evidence type="ECO:0000256" key="8">
    <source>
        <dbReference type="ARBA" id="ARBA00022989"/>
    </source>
</evidence>
<evidence type="ECO:0000256" key="4">
    <source>
        <dbReference type="ARBA" id="ARBA00022475"/>
    </source>
</evidence>
<keyword evidence="14" id="KW-1185">Reference proteome</keyword>
<evidence type="ECO:0000313" key="13">
    <source>
        <dbReference type="EMBL" id="RIE00101.1"/>
    </source>
</evidence>
<dbReference type="InterPro" id="IPR003538">
    <property type="entry name" value="TonB"/>
</dbReference>
<dbReference type="SUPFAM" id="SSF74653">
    <property type="entry name" value="TolA/TonB C-terminal domain"/>
    <property type="match status" value="1"/>
</dbReference>
<reference evidence="13 14" key="1">
    <citation type="submission" date="2018-09" db="EMBL/GenBank/DDBJ databases">
        <title>Draft genome of Simplicispira sp. NY-02.</title>
        <authorList>
            <person name="Im W.T."/>
        </authorList>
    </citation>
    <scope>NUCLEOTIDE SEQUENCE [LARGE SCALE GENOMIC DNA]</scope>
    <source>
        <strain evidence="13 14">NY-02</strain>
    </source>
</reference>
<dbReference type="GO" id="GO:0015891">
    <property type="term" value="P:siderophore transport"/>
    <property type="evidence" value="ECO:0007669"/>
    <property type="project" value="InterPro"/>
</dbReference>
<dbReference type="GO" id="GO:0031992">
    <property type="term" value="F:energy transducer activity"/>
    <property type="evidence" value="ECO:0007669"/>
    <property type="project" value="InterPro"/>
</dbReference>
<dbReference type="EMBL" id="QXJC01000001">
    <property type="protein sequence ID" value="RIE00101.1"/>
    <property type="molecule type" value="Genomic_DNA"/>
</dbReference>
<keyword evidence="7 10" id="KW-0653">Protein transport</keyword>
<feature type="compositionally biased region" description="Low complexity" evidence="11">
    <location>
        <begin position="101"/>
        <end position="113"/>
    </location>
</feature>
<feature type="compositionally biased region" description="Pro residues" evidence="11">
    <location>
        <begin position="114"/>
        <end position="141"/>
    </location>
</feature>
<keyword evidence="8" id="KW-1133">Transmembrane helix</keyword>
<dbReference type="PANTHER" id="PTHR33446">
    <property type="entry name" value="PROTEIN TONB-RELATED"/>
    <property type="match status" value="1"/>
</dbReference>
<comment type="caution">
    <text evidence="13">The sequence shown here is derived from an EMBL/GenBank/DDBJ whole genome shotgun (WGS) entry which is preliminary data.</text>
</comment>
<dbReference type="NCBIfam" id="TIGR01352">
    <property type="entry name" value="tonB_Cterm"/>
    <property type="match status" value="1"/>
</dbReference>